<protein>
    <recommendedName>
        <fullName evidence="3">DUF3592 domain-containing protein</fullName>
    </recommendedName>
</protein>
<evidence type="ECO:0000256" key="1">
    <source>
        <dbReference type="SAM" id="Phobius"/>
    </source>
</evidence>
<organism evidence="2">
    <name type="scientific">uncultured Armatimonadetes bacterium</name>
    <dbReference type="NCBI Taxonomy" id="157466"/>
    <lineage>
        <taxon>Bacteria</taxon>
        <taxon>Bacillati</taxon>
        <taxon>Armatimonadota</taxon>
        <taxon>environmental samples</taxon>
    </lineage>
</organism>
<feature type="transmembrane region" description="Helical" evidence="1">
    <location>
        <begin position="6"/>
        <end position="29"/>
    </location>
</feature>
<keyword evidence="1" id="KW-1133">Transmembrane helix</keyword>
<gene>
    <name evidence="2" type="ORF">AVDCRST_MAG63-1676</name>
</gene>
<dbReference type="EMBL" id="CADCTO010000215">
    <property type="protein sequence ID" value="CAA9246099.1"/>
    <property type="molecule type" value="Genomic_DNA"/>
</dbReference>
<feature type="transmembrane region" description="Helical" evidence="1">
    <location>
        <begin position="147"/>
        <end position="169"/>
    </location>
</feature>
<evidence type="ECO:0008006" key="3">
    <source>
        <dbReference type="Google" id="ProtNLM"/>
    </source>
</evidence>
<keyword evidence="1" id="KW-0812">Transmembrane</keyword>
<keyword evidence="1" id="KW-0472">Membrane</keyword>
<reference evidence="2" key="1">
    <citation type="submission" date="2020-02" db="EMBL/GenBank/DDBJ databases">
        <authorList>
            <person name="Meier V. D."/>
        </authorList>
    </citation>
    <scope>NUCLEOTIDE SEQUENCE</scope>
    <source>
        <strain evidence="2">AVDCRST_MAG63</strain>
    </source>
</reference>
<sequence length="174" mass="18494">MTLKRFVGYVICVIVAVVLLSFVLPAVGIPRSQILPPPMVYNTATGRAPGVISALRDKPSGNPFRVGERIYFFEYRFQARAPQSLGVAKPGTAQNYSGTARVTSSVYGAIKVGQPVNVVYDVTYPYINGIPGVGRSVGEGSNILSGWLLWAGAALVLGLGLFSLTGSLWGQTQT</sequence>
<accession>A0A6J4I996</accession>
<proteinExistence type="predicted"/>
<evidence type="ECO:0000313" key="2">
    <source>
        <dbReference type="EMBL" id="CAA9246099.1"/>
    </source>
</evidence>
<name>A0A6J4I996_9BACT</name>
<dbReference type="AlphaFoldDB" id="A0A6J4I996"/>